<name>A0ABT8X1Y3_9FLAO</name>
<dbReference type="Pfam" id="PF05523">
    <property type="entry name" value="FdtA"/>
    <property type="match status" value="1"/>
</dbReference>
<dbReference type="InterPro" id="IPR011051">
    <property type="entry name" value="RmlC_Cupin_sf"/>
</dbReference>
<dbReference type="InterPro" id="IPR014710">
    <property type="entry name" value="RmlC-like_jellyroll"/>
</dbReference>
<sequence>MKLKNNTVYDCSVIDVSKIHNDAGNITVIENGHNIPFNVNRVYYLYDVPSGEARGGHAHYELEQFIVAASGSFDVILDDGLNRKRVSLNRPNLALHVVPGLWRELDNFSSGSICMVLASHTYDENDYIRDYNKFLKYRN</sequence>
<accession>A0ABT8X1Y3</accession>
<comment type="caution">
    <text evidence="2">The sequence shown here is derived from an EMBL/GenBank/DDBJ whole genome shotgun (WGS) entry which is preliminary data.</text>
</comment>
<dbReference type="SUPFAM" id="SSF51182">
    <property type="entry name" value="RmlC-like cupins"/>
    <property type="match status" value="1"/>
</dbReference>
<evidence type="ECO:0000259" key="1">
    <source>
        <dbReference type="Pfam" id="PF05523"/>
    </source>
</evidence>
<feature type="domain" description="Sugar 3,4-ketoisomerase QdtA cupin" evidence="1">
    <location>
        <begin position="10"/>
        <end position="138"/>
    </location>
</feature>
<dbReference type="InterPro" id="IPR008894">
    <property type="entry name" value="QdtA_cupin_dom"/>
</dbReference>
<dbReference type="Proteomes" id="UP001176891">
    <property type="component" value="Unassembled WGS sequence"/>
</dbReference>
<evidence type="ECO:0000313" key="3">
    <source>
        <dbReference type="Proteomes" id="UP001176891"/>
    </source>
</evidence>
<keyword evidence="3" id="KW-1185">Reference proteome</keyword>
<dbReference type="Gene3D" id="2.60.120.10">
    <property type="entry name" value="Jelly Rolls"/>
    <property type="match status" value="1"/>
</dbReference>
<gene>
    <name evidence="2" type="ORF">Q4Q39_10685</name>
</gene>
<dbReference type="RefSeq" id="WP_303282445.1">
    <property type="nucleotide sequence ID" value="NZ_BAABCZ010000011.1"/>
</dbReference>
<dbReference type="EMBL" id="JAUOEM010000003">
    <property type="protein sequence ID" value="MDO5987867.1"/>
    <property type="molecule type" value="Genomic_DNA"/>
</dbReference>
<proteinExistence type="predicted"/>
<dbReference type="CDD" id="cd20292">
    <property type="entry name" value="cupin_QdtA-like"/>
    <property type="match status" value="1"/>
</dbReference>
<protein>
    <submittedName>
        <fullName evidence="2">FdtA/QdtA family cupin domain-containing protein</fullName>
    </submittedName>
</protein>
<organism evidence="2 3">
    <name type="scientific">Flavivirga amylovorans</name>
    <dbReference type="NCBI Taxonomy" id="870486"/>
    <lineage>
        <taxon>Bacteria</taxon>
        <taxon>Pseudomonadati</taxon>
        <taxon>Bacteroidota</taxon>
        <taxon>Flavobacteriia</taxon>
        <taxon>Flavobacteriales</taxon>
        <taxon>Flavobacteriaceae</taxon>
        <taxon>Flavivirga</taxon>
    </lineage>
</organism>
<evidence type="ECO:0000313" key="2">
    <source>
        <dbReference type="EMBL" id="MDO5987867.1"/>
    </source>
</evidence>
<reference evidence="2" key="1">
    <citation type="submission" date="2023-07" db="EMBL/GenBank/DDBJ databases">
        <title>Two novel species in the genus Flavivirga.</title>
        <authorList>
            <person name="Kwon K."/>
        </authorList>
    </citation>
    <scope>NUCLEOTIDE SEQUENCE</scope>
    <source>
        <strain evidence="2">KACC 14157</strain>
    </source>
</reference>